<organism evidence="2 3">
    <name type="scientific">Apiospora marii</name>
    <dbReference type="NCBI Taxonomy" id="335849"/>
    <lineage>
        <taxon>Eukaryota</taxon>
        <taxon>Fungi</taxon>
        <taxon>Dikarya</taxon>
        <taxon>Ascomycota</taxon>
        <taxon>Pezizomycotina</taxon>
        <taxon>Sordariomycetes</taxon>
        <taxon>Xylariomycetidae</taxon>
        <taxon>Amphisphaeriales</taxon>
        <taxon>Apiosporaceae</taxon>
        <taxon>Apiospora</taxon>
    </lineage>
</organism>
<gene>
    <name evidence="2" type="ORF">PG991_002931</name>
</gene>
<feature type="compositionally biased region" description="Polar residues" evidence="1">
    <location>
        <begin position="13"/>
        <end position="22"/>
    </location>
</feature>
<comment type="caution">
    <text evidence="2">The sequence shown here is derived from an EMBL/GenBank/DDBJ whole genome shotgun (WGS) entry which is preliminary data.</text>
</comment>
<sequence>MNSAANYSRVVITPNSPISASAPSDFCVSHHDPSMATLPRDAPPRASPPPQPLPPTLDEHPGQAHVAVDHLVGRVDRRHGPLPRLFVT</sequence>
<feature type="region of interest" description="Disordered" evidence="1">
    <location>
        <begin position="13"/>
        <end position="62"/>
    </location>
</feature>
<evidence type="ECO:0000313" key="2">
    <source>
        <dbReference type="EMBL" id="KAK8033533.1"/>
    </source>
</evidence>
<protein>
    <submittedName>
        <fullName evidence="2">Uncharacterized protein</fullName>
    </submittedName>
</protein>
<evidence type="ECO:0000256" key="1">
    <source>
        <dbReference type="SAM" id="MobiDB-lite"/>
    </source>
</evidence>
<dbReference type="Proteomes" id="UP001396898">
    <property type="component" value="Unassembled WGS sequence"/>
</dbReference>
<name>A0ABR1SGU0_9PEZI</name>
<accession>A0ABR1SGU0</accession>
<proteinExistence type="predicted"/>
<reference evidence="2 3" key="1">
    <citation type="submission" date="2023-01" db="EMBL/GenBank/DDBJ databases">
        <title>Analysis of 21 Apiospora genomes using comparative genomics revels a genus with tremendous synthesis potential of carbohydrate active enzymes and secondary metabolites.</title>
        <authorList>
            <person name="Sorensen T."/>
        </authorList>
    </citation>
    <scope>NUCLEOTIDE SEQUENCE [LARGE SCALE GENOMIC DNA]</scope>
    <source>
        <strain evidence="2 3">CBS 20057</strain>
    </source>
</reference>
<feature type="compositionally biased region" description="Pro residues" evidence="1">
    <location>
        <begin position="45"/>
        <end position="55"/>
    </location>
</feature>
<evidence type="ECO:0000313" key="3">
    <source>
        <dbReference type="Proteomes" id="UP001396898"/>
    </source>
</evidence>
<dbReference type="EMBL" id="JAQQWI010000006">
    <property type="protein sequence ID" value="KAK8033533.1"/>
    <property type="molecule type" value="Genomic_DNA"/>
</dbReference>
<keyword evidence="3" id="KW-1185">Reference proteome</keyword>